<feature type="domain" description="Tify" evidence="5">
    <location>
        <begin position="195"/>
        <end position="230"/>
    </location>
</feature>
<dbReference type="Pfam" id="PF09425">
    <property type="entry name" value="Jas_motif"/>
    <property type="match status" value="1"/>
</dbReference>
<keyword evidence="2 4" id="KW-1184">Jasmonic acid signaling pathway</keyword>
<dbReference type="GO" id="GO:0005634">
    <property type="term" value="C:nucleus"/>
    <property type="evidence" value="ECO:0007669"/>
    <property type="project" value="UniProtKB-SubCell"/>
</dbReference>
<evidence type="ECO:0000313" key="7">
    <source>
        <dbReference type="Proteomes" id="UP000236161"/>
    </source>
</evidence>
<evidence type="ECO:0000256" key="3">
    <source>
        <dbReference type="ARBA" id="ARBA00022843"/>
    </source>
</evidence>
<keyword evidence="7" id="KW-1185">Reference proteome</keyword>
<dbReference type="InterPro" id="IPR010399">
    <property type="entry name" value="Tify_dom"/>
</dbReference>
<dbReference type="PROSITE" id="PS51320">
    <property type="entry name" value="TIFY"/>
    <property type="match status" value="1"/>
</dbReference>
<dbReference type="PANTHER" id="PTHR33077">
    <property type="entry name" value="PROTEIN TIFY 4A-RELATED-RELATED"/>
    <property type="match status" value="1"/>
</dbReference>
<gene>
    <name evidence="6" type="primary">TIFY4B</name>
    <name evidence="6" type="ORF">AXF42_Ash014278</name>
</gene>
<organism evidence="6 7">
    <name type="scientific">Apostasia shenzhenica</name>
    <dbReference type="NCBI Taxonomy" id="1088818"/>
    <lineage>
        <taxon>Eukaryota</taxon>
        <taxon>Viridiplantae</taxon>
        <taxon>Streptophyta</taxon>
        <taxon>Embryophyta</taxon>
        <taxon>Tracheophyta</taxon>
        <taxon>Spermatophyta</taxon>
        <taxon>Magnoliopsida</taxon>
        <taxon>Liliopsida</taxon>
        <taxon>Asparagales</taxon>
        <taxon>Orchidaceae</taxon>
        <taxon>Apostasioideae</taxon>
        <taxon>Apostasia</taxon>
    </lineage>
</organism>
<evidence type="ECO:0000256" key="1">
    <source>
        <dbReference type="ARBA" id="ARBA00008614"/>
    </source>
</evidence>
<dbReference type="GO" id="GO:2000022">
    <property type="term" value="P:regulation of jasmonic acid mediated signaling pathway"/>
    <property type="evidence" value="ECO:0007669"/>
    <property type="project" value="UniProtKB-UniRule"/>
</dbReference>
<evidence type="ECO:0000259" key="5">
    <source>
        <dbReference type="PROSITE" id="PS51320"/>
    </source>
</evidence>
<comment type="domain">
    <text evidence="4">The jas domain is required for interaction with COI1.</text>
</comment>
<dbReference type="GO" id="GO:0031347">
    <property type="term" value="P:regulation of defense response"/>
    <property type="evidence" value="ECO:0007669"/>
    <property type="project" value="UniProtKB-UniRule"/>
</dbReference>
<keyword evidence="4" id="KW-0539">Nucleus</keyword>
<dbReference type="EMBL" id="KZ452039">
    <property type="protein sequence ID" value="PKA49376.1"/>
    <property type="molecule type" value="Genomic_DNA"/>
</dbReference>
<proteinExistence type="inferred from homology"/>
<dbReference type="InterPro" id="IPR018467">
    <property type="entry name" value="CCT_CS"/>
</dbReference>
<protein>
    <recommendedName>
        <fullName evidence="4">Protein TIFY</fullName>
    </recommendedName>
    <alternativeName>
        <fullName evidence="4">Jasmonate ZIM domain-containing protein</fullName>
    </alternativeName>
</protein>
<evidence type="ECO:0000313" key="6">
    <source>
        <dbReference type="EMBL" id="PKA49376.1"/>
    </source>
</evidence>
<comment type="subcellular location">
    <subcellularLocation>
        <location evidence="4">Nucleus</location>
    </subcellularLocation>
</comment>
<dbReference type="Pfam" id="PF06200">
    <property type="entry name" value="tify"/>
    <property type="match status" value="1"/>
</dbReference>
<dbReference type="SMART" id="SM00979">
    <property type="entry name" value="TIFY"/>
    <property type="match status" value="1"/>
</dbReference>
<dbReference type="PANTHER" id="PTHR33077:SF60">
    <property type="entry name" value="TIFY DOMAIN-CONTAINING PROTEIN"/>
    <property type="match status" value="1"/>
</dbReference>
<dbReference type="OrthoDB" id="1934352at2759"/>
<dbReference type="InterPro" id="IPR040390">
    <property type="entry name" value="TIFY/JAZ"/>
</dbReference>
<comment type="similarity">
    <text evidence="1 4">Belongs to the TIFY/JAZ family.</text>
</comment>
<dbReference type="AlphaFoldDB" id="A0A2I0A1G9"/>
<name>A0A2I0A1G9_9ASPA</name>
<reference evidence="6 7" key="1">
    <citation type="journal article" date="2017" name="Nature">
        <title>The Apostasia genome and the evolution of orchids.</title>
        <authorList>
            <person name="Zhang G.Q."/>
            <person name="Liu K.W."/>
            <person name="Li Z."/>
            <person name="Lohaus R."/>
            <person name="Hsiao Y.Y."/>
            <person name="Niu S.C."/>
            <person name="Wang J.Y."/>
            <person name="Lin Y.C."/>
            <person name="Xu Q."/>
            <person name="Chen L.J."/>
            <person name="Yoshida K."/>
            <person name="Fujiwara S."/>
            <person name="Wang Z.W."/>
            <person name="Zhang Y.Q."/>
            <person name="Mitsuda N."/>
            <person name="Wang M."/>
            <person name="Liu G.H."/>
            <person name="Pecoraro L."/>
            <person name="Huang H.X."/>
            <person name="Xiao X.J."/>
            <person name="Lin M."/>
            <person name="Wu X.Y."/>
            <person name="Wu W.L."/>
            <person name="Chen Y.Y."/>
            <person name="Chang S.B."/>
            <person name="Sakamoto S."/>
            <person name="Ohme-Takagi M."/>
            <person name="Yagi M."/>
            <person name="Zeng S.J."/>
            <person name="Shen C.Y."/>
            <person name="Yeh C.M."/>
            <person name="Luo Y.B."/>
            <person name="Tsai W.C."/>
            <person name="Van de Peer Y."/>
            <person name="Liu Z.J."/>
        </authorList>
    </citation>
    <scope>NUCLEOTIDE SEQUENCE [LARGE SCALE GENOMIC DNA]</scope>
    <source>
        <strain evidence="7">cv. Shenzhen</strain>
        <tissue evidence="6">Stem</tissue>
    </source>
</reference>
<keyword evidence="3" id="KW-0832">Ubl conjugation</keyword>
<accession>A0A2I0A1G9</accession>
<evidence type="ECO:0000256" key="4">
    <source>
        <dbReference type="RuleBase" id="RU369065"/>
    </source>
</evidence>
<sequence length="373" mass="40716">MYIYVCIFQTIIEGMEIGEMNLESSAAKSPLEKPLSELTEDDIAHENERNVADTSGQKRCSFLLPPPPALYMLQESGQENIDEQGLGVLAGMRRPSWNKSQAIQQVISLKALLEHRPDDPSAATRTRLKSRWPLPPLLTSMEPQSVQMEKDPSPYRRRDPIKPPFTMANAPCRPPCAGKQQISLDSPCQHPSAIPDAPAGQLTILYGGRINVYDGVPLEKARQIMRLAAALVPFDAPSAAPLQPSRTILNRNDSAPSDTGPVGSRPAAGVGFMSSAAAELPVSRKASVTRYLEKRKDRYKLRRTIGGPSTASVELLYLNRSLEGALNEQLSSSNMSSSVQLCLPAPRLSLCSSIQTRKLGISIDLNDYAEADN</sequence>
<comment type="function">
    <text evidence="4">Repressor of jasmonate responses.</text>
</comment>
<evidence type="ECO:0000256" key="2">
    <source>
        <dbReference type="ARBA" id="ARBA00022819"/>
    </source>
</evidence>
<dbReference type="Proteomes" id="UP000236161">
    <property type="component" value="Unassembled WGS sequence"/>
</dbReference>
<dbReference type="GO" id="GO:0009611">
    <property type="term" value="P:response to wounding"/>
    <property type="evidence" value="ECO:0007669"/>
    <property type="project" value="UniProtKB-UniRule"/>
</dbReference>
<dbReference type="STRING" id="1088818.A0A2I0A1G9"/>